<gene>
    <name evidence="1" type="ORF">METZ01_LOCUS445115</name>
</gene>
<dbReference type="AlphaFoldDB" id="A0A382Z9T7"/>
<accession>A0A382Z9T7</accession>
<organism evidence="1">
    <name type="scientific">marine metagenome</name>
    <dbReference type="NCBI Taxonomy" id="408172"/>
    <lineage>
        <taxon>unclassified sequences</taxon>
        <taxon>metagenomes</taxon>
        <taxon>ecological metagenomes</taxon>
    </lineage>
</organism>
<feature type="non-terminal residue" evidence="1">
    <location>
        <position position="1"/>
    </location>
</feature>
<proteinExistence type="predicted"/>
<protein>
    <submittedName>
        <fullName evidence="1">Uncharacterized protein</fullName>
    </submittedName>
</protein>
<sequence length="32" mass="3638">GTDDKYRSNHARCCCLGAYRFSGKTRQNKTSL</sequence>
<feature type="non-terminal residue" evidence="1">
    <location>
        <position position="32"/>
    </location>
</feature>
<dbReference type="EMBL" id="UINC01182192">
    <property type="protein sequence ID" value="SVD92261.1"/>
    <property type="molecule type" value="Genomic_DNA"/>
</dbReference>
<evidence type="ECO:0000313" key="1">
    <source>
        <dbReference type="EMBL" id="SVD92261.1"/>
    </source>
</evidence>
<name>A0A382Z9T7_9ZZZZ</name>
<reference evidence="1" key="1">
    <citation type="submission" date="2018-05" db="EMBL/GenBank/DDBJ databases">
        <authorList>
            <person name="Lanie J.A."/>
            <person name="Ng W.-L."/>
            <person name="Kazmierczak K.M."/>
            <person name="Andrzejewski T.M."/>
            <person name="Davidsen T.M."/>
            <person name="Wayne K.J."/>
            <person name="Tettelin H."/>
            <person name="Glass J.I."/>
            <person name="Rusch D."/>
            <person name="Podicherti R."/>
            <person name="Tsui H.-C.T."/>
            <person name="Winkler M.E."/>
        </authorList>
    </citation>
    <scope>NUCLEOTIDE SEQUENCE</scope>
</reference>